<sequence>MSDKKEGIEEVVQFLTADFSVLLFPTFPKDVAVFVIVKVGPKQKVFESRYLRLQIKRALKDNINLQLTRCQQNCPFFIIAQIVTECNGIIVSALFDAIQCFCKYWDDSLVDAATFSHARQH</sequence>
<organism evidence="1">
    <name type="scientific">Mesocestoides corti</name>
    <name type="common">Flatworm</name>
    <dbReference type="NCBI Taxonomy" id="53468"/>
    <lineage>
        <taxon>Eukaryota</taxon>
        <taxon>Metazoa</taxon>
        <taxon>Spiralia</taxon>
        <taxon>Lophotrochozoa</taxon>
        <taxon>Platyhelminthes</taxon>
        <taxon>Cestoda</taxon>
        <taxon>Eucestoda</taxon>
        <taxon>Cyclophyllidea</taxon>
        <taxon>Mesocestoididae</taxon>
        <taxon>Mesocestoides</taxon>
    </lineage>
</organism>
<evidence type="ECO:0000313" key="1">
    <source>
        <dbReference type="WBParaSite" id="MCU_011563-RA"/>
    </source>
</evidence>
<dbReference type="WBParaSite" id="MCU_011563-RA">
    <property type="protein sequence ID" value="MCU_011563-RA"/>
    <property type="gene ID" value="MCU_011563"/>
</dbReference>
<proteinExistence type="predicted"/>
<accession>A0A5K3FU79</accession>
<protein>
    <submittedName>
        <fullName evidence="1">Arp2/3 complex 34 kDa subunit</fullName>
    </submittedName>
</protein>
<reference evidence="1" key="1">
    <citation type="submission" date="2019-11" db="UniProtKB">
        <authorList>
            <consortium name="WormBaseParasite"/>
        </authorList>
    </citation>
    <scope>IDENTIFICATION</scope>
</reference>
<name>A0A5K3FU79_MESCO</name>
<dbReference type="AlphaFoldDB" id="A0A5K3FU79"/>